<protein>
    <submittedName>
        <fullName evidence="1">Uncharacterized protein</fullName>
    </submittedName>
</protein>
<gene>
    <name evidence="1" type="ORF">ACFP3H_03565</name>
</gene>
<dbReference type="EMBL" id="JBHSQN010000001">
    <property type="protein sequence ID" value="MFC6010118.1"/>
    <property type="molecule type" value="Genomic_DNA"/>
</dbReference>
<evidence type="ECO:0000313" key="2">
    <source>
        <dbReference type="Proteomes" id="UP001596223"/>
    </source>
</evidence>
<reference evidence="2" key="1">
    <citation type="journal article" date="2019" name="Int. J. Syst. Evol. Microbiol.">
        <title>The Global Catalogue of Microorganisms (GCM) 10K type strain sequencing project: providing services to taxonomists for standard genome sequencing and annotation.</title>
        <authorList>
            <consortium name="The Broad Institute Genomics Platform"/>
            <consortium name="The Broad Institute Genome Sequencing Center for Infectious Disease"/>
            <person name="Wu L."/>
            <person name="Ma J."/>
        </authorList>
    </citation>
    <scope>NUCLEOTIDE SEQUENCE [LARGE SCALE GENOMIC DNA]</scope>
    <source>
        <strain evidence="2">CCUG 36956</strain>
    </source>
</reference>
<evidence type="ECO:0000313" key="1">
    <source>
        <dbReference type="EMBL" id="MFC6010118.1"/>
    </source>
</evidence>
<keyword evidence="2" id="KW-1185">Reference proteome</keyword>
<dbReference type="RefSeq" id="WP_378599413.1">
    <property type="nucleotide sequence ID" value="NZ_JBHSQN010000001.1"/>
</dbReference>
<name>A0ABW1JN30_9NOCA</name>
<proteinExistence type="predicted"/>
<dbReference type="Proteomes" id="UP001596223">
    <property type="component" value="Unassembled WGS sequence"/>
</dbReference>
<sequence length="167" mass="19043">MTFDEVLFWSRVLHGRGVLAQARRRLRTGRWVPSDLERRLAALLWQGVPPQANLEPHTLPDRARQVTAWSARLRLALLAGGWPEPGEEGVDKTVEELRLPEVLTAMLGIAMMIEPWEAELALHYRADPGRFRTDRPEVFGAIDYAEEVLCEYSHIMELLDEIAYVAS</sequence>
<comment type="caution">
    <text evidence="1">The sequence shown here is derived from an EMBL/GenBank/DDBJ whole genome shotgun (WGS) entry which is preliminary data.</text>
</comment>
<accession>A0ABW1JN30</accession>
<organism evidence="1 2">
    <name type="scientific">Nocardia lasii</name>
    <dbReference type="NCBI Taxonomy" id="1616107"/>
    <lineage>
        <taxon>Bacteria</taxon>
        <taxon>Bacillati</taxon>
        <taxon>Actinomycetota</taxon>
        <taxon>Actinomycetes</taxon>
        <taxon>Mycobacteriales</taxon>
        <taxon>Nocardiaceae</taxon>
        <taxon>Nocardia</taxon>
    </lineage>
</organism>